<gene>
    <name evidence="5" type="ORF">CDD82_7424</name>
</gene>
<sequence length="421" mass="45857">MALAPLAAAFPRSVEGFRASWPEHQEYVGHVLDTQDYVLYDASVTEPTRVPQLVIALDQGDKSVETAVRDVLLLPTRLAPKRFDDDGPSSTTQLSSHTTLPSLVPSTASTPPMQSPAGSDTSSSSQSSWQPVATSAPQDPTPALDPTTSAPVLFGVSYAPYRADGQCKTRQDIKADFEQLAGLYSLVRIYGTDCDQVANICSIARAHGIKVFLGIWNANKIEYEAQQIISGVDNNWDLIDTVSVGNELIHKREMDPKQLVLAVNRARSILRKAGYDGPVVTVDTFGQVLQHPELCESSDYCAINAHPFYDKHITAEQSGRWLRDRVKEVRSVFKTPKRIVVAETGWPTSGEANGLAVPGLEAQRSAIESIKSAFVNEPANIILFSAFNDLWKTNSLETFNAEKSWGIDGAMAPSDTGLARI</sequence>
<dbReference type="GO" id="GO:0005576">
    <property type="term" value="C:extracellular region"/>
    <property type="evidence" value="ECO:0007669"/>
    <property type="project" value="TreeGrafter"/>
</dbReference>
<dbReference type="PANTHER" id="PTHR16631">
    <property type="entry name" value="GLUCAN 1,3-BETA-GLUCOSIDASE"/>
    <property type="match status" value="1"/>
</dbReference>
<dbReference type="Proteomes" id="UP000224854">
    <property type="component" value="Unassembled WGS sequence"/>
</dbReference>
<evidence type="ECO:0000256" key="3">
    <source>
        <dbReference type="ARBA" id="ARBA00022801"/>
    </source>
</evidence>
<dbReference type="InterPro" id="IPR050732">
    <property type="entry name" value="Beta-glucan_modifiers"/>
</dbReference>
<dbReference type="GO" id="GO:0042973">
    <property type="term" value="F:glucan endo-1,3-beta-D-glucosidase activity"/>
    <property type="evidence" value="ECO:0007669"/>
    <property type="project" value="TreeGrafter"/>
</dbReference>
<comment type="subcellular location">
    <subcellularLocation>
        <location evidence="1">Cell envelope</location>
    </subcellularLocation>
</comment>
<dbReference type="GO" id="GO:0009986">
    <property type="term" value="C:cell surface"/>
    <property type="evidence" value="ECO:0007669"/>
    <property type="project" value="TreeGrafter"/>
</dbReference>
<evidence type="ECO:0000256" key="2">
    <source>
        <dbReference type="ARBA" id="ARBA00008773"/>
    </source>
</evidence>
<keyword evidence="6" id="KW-1185">Reference proteome</keyword>
<dbReference type="OrthoDB" id="941679at2759"/>
<dbReference type="PANTHER" id="PTHR16631:SF14">
    <property type="entry name" value="FAMILY 17 GLUCOSIDASE SCW10-RELATED"/>
    <property type="match status" value="1"/>
</dbReference>
<dbReference type="InterPro" id="IPR017853">
    <property type="entry name" value="GH"/>
</dbReference>
<dbReference type="GO" id="GO:0009277">
    <property type="term" value="C:fungal-type cell wall"/>
    <property type="evidence" value="ECO:0007669"/>
    <property type="project" value="TreeGrafter"/>
</dbReference>
<organism evidence="5 6">
    <name type="scientific">Ophiocordyceps australis</name>
    <dbReference type="NCBI Taxonomy" id="1399860"/>
    <lineage>
        <taxon>Eukaryota</taxon>
        <taxon>Fungi</taxon>
        <taxon>Dikarya</taxon>
        <taxon>Ascomycota</taxon>
        <taxon>Pezizomycotina</taxon>
        <taxon>Sordariomycetes</taxon>
        <taxon>Hypocreomycetidae</taxon>
        <taxon>Hypocreales</taxon>
        <taxon>Ophiocordycipitaceae</taxon>
        <taxon>Ophiocordyceps</taxon>
    </lineage>
</organism>
<dbReference type="EMBL" id="NJEU01000864">
    <property type="protein sequence ID" value="PHH69944.1"/>
    <property type="molecule type" value="Genomic_DNA"/>
</dbReference>
<dbReference type="GO" id="GO:0071555">
    <property type="term" value="P:cell wall organization"/>
    <property type="evidence" value="ECO:0007669"/>
    <property type="project" value="TreeGrafter"/>
</dbReference>
<dbReference type="Gene3D" id="3.20.20.80">
    <property type="entry name" value="Glycosidases"/>
    <property type="match status" value="2"/>
</dbReference>
<dbReference type="SUPFAM" id="SSF51445">
    <property type="entry name" value="(Trans)glycosidases"/>
    <property type="match status" value="1"/>
</dbReference>
<reference evidence="5 6" key="1">
    <citation type="submission" date="2017-06" db="EMBL/GenBank/DDBJ databases">
        <title>Ant-infecting Ophiocordyceps genomes reveal a high diversity of potential behavioral manipulation genes and a possible major role for enterotoxins.</title>
        <authorList>
            <person name="De Bekker C."/>
            <person name="Evans H.C."/>
            <person name="Brachmann A."/>
            <person name="Hughes D.P."/>
        </authorList>
    </citation>
    <scope>NUCLEOTIDE SEQUENCE [LARGE SCALE GENOMIC DNA]</scope>
    <source>
        <strain evidence="5 6">1348a</strain>
    </source>
</reference>
<evidence type="ECO:0000256" key="4">
    <source>
        <dbReference type="SAM" id="MobiDB-lite"/>
    </source>
</evidence>
<comment type="caution">
    <text evidence="5">The sequence shown here is derived from an EMBL/GenBank/DDBJ whole genome shotgun (WGS) entry which is preliminary data.</text>
</comment>
<accession>A0A2C5YSE7</accession>
<proteinExistence type="inferred from homology"/>
<feature type="region of interest" description="Disordered" evidence="4">
    <location>
        <begin position="80"/>
        <end position="147"/>
    </location>
</feature>
<dbReference type="AlphaFoldDB" id="A0A2C5YSE7"/>
<feature type="compositionally biased region" description="Low complexity" evidence="4">
    <location>
        <begin position="115"/>
        <end position="135"/>
    </location>
</feature>
<comment type="similarity">
    <text evidence="2">Belongs to the glycosyl hydrolase 17 family.</text>
</comment>
<evidence type="ECO:0000313" key="5">
    <source>
        <dbReference type="EMBL" id="PHH69944.1"/>
    </source>
</evidence>
<protein>
    <submittedName>
        <fullName evidence="5">Uncharacterized protein</fullName>
    </submittedName>
</protein>
<feature type="compositionally biased region" description="Low complexity" evidence="4">
    <location>
        <begin position="89"/>
        <end position="103"/>
    </location>
</feature>
<keyword evidence="3" id="KW-0378">Hydrolase</keyword>
<evidence type="ECO:0000256" key="1">
    <source>
        <dbReference type="ARBA" id="ARBA00004196"/>
    </source>
</evidence>
<evidence type="ECO:0000313" key="6">
    <source>
        <dbReference type="Proteomes" id="UP000224854"/>
    </source>
</evidence>
<name>A0A2C5YSE7_9HYPO</name>